<dbReference type="RefSeq" id="XP_002738596.1">
    <property type="nucleotide sequence ID" value="XM_002738550.1"/>
</dbReference>
<feature type="domain" description="O-methyltransferase dimerisation" evidence="9">
    <location>
        <begin position="10"/>
        <end position="94"/>
    </location>
</feature>
<feature type="domain" description="O-methyltransferase C-terminal" evidence="8">
    <location>
        <begin position="119"/>
        <end position="329"/>
    </location>
</feature>
<dbReference type="Pfam" id="PF00891">
    <property type="entry name" value="Methyltransf_2"/>
    <property type="match status" value="1"/>
</dbReference>
<evidence type="ECO:0000256" key="5">
    <source>
        <dbReference type="ARBA" id="ARBA00039116"/>
    </source>
</evidence>
<dbReference type="Proteomes" id="UP000694865">
    <property type="component" value="Unplaced"/>
</dbReference>
<evidence type="ECO:0000256" key="7">
    <source>
        <dbReference type="ARBA" id="ARBA00043054"/>
    </source>
</evidence>
<keyword evidence="10" id="KW-1185">Reference proteome</keyword>
<evidence type="ECO:0000256" key="1">
    <source>
        <dbReference type="ARBA" id="ARBA00022603"/>
    </source>
</evidence>
<evidence type="ECO:0000313" key="11">
    <source>
        <dbReference type="RefSeq" id="XP_002738596.1"/>
    </source>
</evidence>
<dbReference type="InterPro" id="IPR036388">
    <property type="entry name" value="WH-like_DNA-bd_sf"/>
</dbReference>
<keyword evidence="1" id="KW-0489">Methyltransferase</keyword>
<dbReference type="PANTHER" id="PTHR43712">
    <property type="entry name" value="PUTATIVE (AFU_ORTHOLOGUE AFUA_4G14580)-RELATED"/>
    <property type="match status" value="1"/>
</dbReference>
<dbReference type="EC" id="2.1.1.4" evidence="5"/>
<dbReference type="PANTHER" id="PTHR43712:SF2">
    <property type="entry name" value="O-METHYLTRANSFERASE CICE"/>
    <property type="match status" value="1"/>
</dbReference>
<dbReference type="Gene3D" id="1.10.10.10">
    <property type="entry name" value="Winged helix-like DNA-binding domain superfamily/Winged helix DNA-binding domain"/>
    <property type="match status" value="1"/>
</dbReference>
<evidence type="ECO:0000256" key="4">
    <source>
        <dbReference type="ARBA" id="ARBA00037645"/>
    </source>
</evidence>
<comment type="function">
    <text evidence="4">Catalyzes the transfer of a methyl group onto N-acetylserotonin, producing melatonin (N-acetyl-5-methoxytryptamine).</text>
</comment>
<gene>
    <name evidence="11" type="primary">LOC100370726</name>
</gene>
<dbReference type="PROSITE" id="PS51683">
    <property type="entry name" value="SAM_OMT_II"/>
    <property type="match status" value="1"/>
</dbReference>
<dbReference type="InterPro" id="IPR029063">
    <property type="entry name" value="SAM-dependent_MTases_sf"/>
</dbReference>
<evidence type="ECO:0000256" key="2">
    <source>
        <dbReference type="ARBA" id="ARBA00022679"/>
    </source>
</evidence>
<sequence>MAAQSVDDLWGYLHGYLHAQALMTGCKLRIFDELKNEPKTASDICIILGAELDAVERLLNALVSLGALSRVSPDDFGSNDDKFINSDLSSRYLTTESPMTLRPCILVADKYLYGLAGNLSFGVRDGNPQAERAFGISSRKFYKDSAKSDDEKLLLLASMHSKATVFYRDAATKSFDLSQYKHACNIGGGTGAVAFALAAVYQHMKVTVLDVPSVVEVASKFTPADPYSHNVTFKGGNIFKGSFPDVDLFVLTDIVHKWPEQRIKQLLCRLFDSLSAGGAVLILDCFHEDDKRGSLAASMMGLLMLLTSTERCFQRSFADMCDLLRKIGFVEVKVKKNGDIVQSMIATKPPIDNGELDVHL</sequence>
<dbReference type="PIRSF" id="PIRSF005739">
    <property type="entry name" value="O-mtase"/>
    <property type="match status" value="1"/>
</dbReference>
<dbReference type="InterPro" id="IPR012967">
    <property type="entry name" value="COMT_dimerisation"/>
</dbReference>
<evidence type="ECO:0000259" key="9">
    <source>
        <dbReference type="Pfam" id="PF08100"/>
    </source>
</evidence>
<reference evidence="11" key="1">
    <citation type="submission" date="2025-08" db="UniProtKB">
        <authorList>
            <consortium name="RefSeq"/>
        </authorList>
    </citation>
    <scope>IDENTIFICATION</scope>
    <source>
        <tissue evidence="11">Testes</tissue>
    </source>
</reference>
<keyword evidence="3" id="KW-0949">S-adenosyl-L-methionine</keyword>
<evidence type="ECO:0000259" key="8">
    <source>
        <dbReference type="Pfam" id="PF00891"/>
    </source>
</evidence>
<accession>A0ABM0GW25</accession>
<organism evidence="10 11">
    <name type="scientific">Saccoglossus kowalevskii</name>
    <name type="common">Acorn worm</name>
    <dbReference type="NCBI Taxonomy" id="10224"/>
    <lineage>
        <taxon>Eukaryota</taxon>
        <taxon>Metazoa</taxon>
        <taxon>Hemichordata</taxon>
        <taxon>Enteropneusta</taxon>
        <taxon>Harrimaniidae</taxon>
        <taxon>Saccoglossus</taxon>
    </lineage>
</organism>
<dbReference type="Pfam" id="PF08100">
    <property type="entry name" value="Dimerisation"/>
    <property type="match status" value="1"/>
</dbReference>
<dbReference type="InterPro" id="IPR001077">
    <property type="entry name" value="COMT_C"/>
</dbReference>
<evidence type="ECO:0000313" key="10">
    <source>
        <dbReference type="Proteomes" id="UP000694865"/>
    </source>
</evidence>
<name>A0ABM0GW25_SACKO</name>
<dbReference type="Gene3D" id="3.40.50.150">
    <property type="entry name" value="Vaccinia Virus protein VP39"/>
    <property type="match status" value="1"/>
</dbReference>
<dbReference type="SUPFAM" id="SSF53335">
    <property type="entry name" value="S-adenosyl-L-methionine-dependent methyltransferases"/>
    <property type="match status" value="1"/>
</dbReference>
<proteinExistence type="predicted"/>
<dbReference type="CDD" id="cd02440">
    <property type="entry name" value="AdoMet_MTases"/>
    <property type="match status" value="1"/>
</dbReference>
<evidence type="ECO:0000256" key="3">
    <source>
        <dbReference type="ARBA" id="ARBA00022691"/>
    </source>
</evidence>
<evidence type="ECO:0000256" key="6">
    <source>
        <dbReference type="ARBA" id="ARBA00040730"/>
    </source>
</evidence>
<dbReference type="GeneID" id="100370726"/>
<dbReference type="InterPro" id="IPR036390">
    <property type="entry name" value="WH_DNA-bd_sf"/>
</dbReference>
<dbReference type="InterPro" id="IPR016461">
    <property type="entry name" value="COMT-like"/>
</dbReference>
<dbReference type="SUPFAM" id="SSF46785">
    <property type="entry name" value="Winged helix' DNA-binding domain"/>
    <property type="match status" value="1"/>
</dbReference>
<keyword evidence="2" id="KW-0808">Transferase</keyword>
<protein>
    <recommendedName>
        <fullName evidence="6">Acetylserotonin O-methyltransferase</fullName>
        <ecNumber evidence="5">2.1.1.4</ecNumber>
    </recommendedName>
    <alternativeName>
        <fullName evidence="7">Hydroxyindole O-methyltransferase</fullName>
    </alternativeName>
</protein>